<name>A0AAV3ZA42_9GAST</name>
<organism evidence="1 2">
    <name type="scientific">Plakobranchus ocellatus</name>
    <dbReference type="NCBI Taxonomy" id="259542"/>
    <lineage>
        <taxon>Eukaryota</taxon>
        <taxon>Metazoa</taxon>
        <taxon>Spiralia</taxon>
        <taxon>Lophotrochozoa</taxon>
        <taxon>Mollusca</taxon>
        <taxon>Gastropoda</taxon>
        <taxon>Heterobranchia</taxon>
        <taxon>Euthyneura</taxon>
        <taxon>Panpulmonata</taxon>
        <taxon>Sacoglossa</taxon>
        <taxon>Placobranchoidea</taxon>
        <taxon>Plakobranchidae</taxon>
        <taxon>Plakobranchus</taxon>
    </lineage>
</organism>
<keyword evidence="2" id="KW-1185">Reference proteome</keyword>
<evidence type="ECO:0000313" key="1">
    <source>
        <dbReference type="EMBL" id="GFN92805.1"/>
    </source>
</evidence>
<reference evidence="1 2" key="1">
    <citation type="journal article" date="2021" name="Elife">
        <title>Chloroplast acquisition without the gene transfer in kleptoplastic sea slugs, Plakobranchus ocellatus.</title>
        <authorList>
            <person name="Maeda T."/>
            <person name="Takahashi S."/>
            <person name="Yoshida T."/>
            <person name="Shimamura S."/>
            <person name="Takaki Y."/>
            <person name="Nagai Y."/>
            <person name="Toyoda A."/>
            <person name="Suzuki Y."/>
            <person name="Arimoto A."/>
            <person name="Ishii H."/>
            <person name="Satoh N."/>
            <person name="Nishiyama T."/>
            <person name="Hasebe M."/>
            <person name="Maruyama T."/>
            <person name="Minagawa J."/>
            <person name="Obokata J."/>
            <person name="Shigenobu S."/>
        </authorList>
    </citation>
    <scope>NUCLEOTIDE SEQUENCE [LARGE SCALE GENOMIC DNA]</scope>
</reference>
<proteinExistence type="predicted"/>
<evidence type="ECO:0000313" key="2">
    <source>
        <dbReference type="Proteomes" id="UP000735302"/>
    </source>
</evidence>
<dbReference type="AlphaFoldDB" id="A0AAV3ZA42"/>
<gene>
    <name evidence="1" type="ORF">PoB_001931100</name>
</gene>
<dbReference type="Proteomes" id="UP000735302">
    <property type="component" value="Unassembled WGS sequence"/>
</dbReference>
<accession>A0AAV3ZA42</accession>
<sequence>MRAVCRSLVAGRWSRATRLTQEVPYCSSSPVPMLPVPIPTFIGLFFDTLHSPLIYCPIPTSPIGTPPHPTPFQLPFYPSFSYFFLLSTFLNRFVTLGPITPQRGIPMIHQCHTHHALQALG</sequence>
<comment type="caution">
    <text evidence="1">The sequence shown here is derived from an EMBL/GenBank/DDBJ whole genome shotgun (WGS) entry which is preliminary data.</text>
</comment>
<protein>
    <submittedName>
        <fullName evidence="1">Uncharacterized protein</fullName>
    </submittedName>
</protein>
<dbReference type="EMBL" id="BLXT01002298">
    <property type="protein sequence ID" value="GFN92805.1"/>
    <property type="molecule type" value="Genomic_DNA"/>
</dbReference>